<evidence type="ECO:0000313" key="5">
    <source>
        <dbReference type="Proteomes" id="UP000078348"/>
    </source>
</evidence>
<protein>
    <submittedName>
        <fullName evidence="4">Protein NLRC3</fullName>
    </submittedName>
</protein>
<keyword evidence="1" id="KW-0343">GTPase activation</keyword>
<accession>A0A196SBM5</accession>
<dbReference type="InterPro" id="IPR001611">
    <property type="entry name" value="Leu-rich_rpt"/>
</dbReference>
<dbReference type="Gene3D" id="3.80.10.10">
    <property type="entry name" value="Ribonuclease Inhibitor"/>
    <property type="match status" value="2"/>
</dbReference>
<proteinExistence type="predicted"/>
<name>A0A196SBM5_BLAHN</name>
<dbReference type="Pfam" id="PF13516">
    <property type="entry name" value="LRR_6"/>
    <property type="match status" value="4"/>
</dbReference>
<dbReference type="GO" id="GO:0048471">
    <property type="term" value="C:perinuclear region of cytoplasm"/>
    <property type="evidence" value="ECO:0007669"/>
    <property type="project" value="TreeGrafter"/>
</dbReference>
<keyword evidence="2" id="KW-0433">Leucine-rich repeat</keyword>
<evidence type="ECO:0000256" key="2">
    <source>
        <dbReference type="ARBA" id="ARBA00022614"/>
    </source>
</evidence>
<dbReference type="Proteomes" id="UP000078348">
    <property type="component" value="Unassembled WGS sequence"/>
</dbReference>
<dbReference type="SUPFAM" id="SSF52047">
    <property type="entry name" value="RNI-like"/>
    <property type="match status" value="1"/>
</dbReference>
<evidence type="ECO:0000256" key="1">
    <source>
        <dbReference type="ARBA" id="ARBA00022468"/>
    </source>
</evidence>
<dbReference type="InterPro" id="IPR027038">
    <property type="entry name" value="RanGap"/>
</dbReference>
<dbReference type="SMART" id="SM00368">
    <property type="entry name" value="LRR_RI"/>
    <property type="match status" value="8"/>
</dbReference>
<comment type="caution">
    <text evidence="4">The sequence shown here is derived from an EMBL/GenBank/DDBJ whole genome shotgun (WGS) entry which is preliminary data.</text>
</comment>
<reference evidence="4 5" key="1">
    <citation type="submission" date="2016-05" db="EMBL/GenBank/DDBJ databases">
        <title>Nuclear genome of Blastocystis sp. subtype 1 NandII.</title>
        <authorList>
            <person name="Gentekaki E."/>
            <person name="Curtis B."/>
            <person name="Stairs C."/>
            <person name="Eme L."/>
            <person name="Herman E."/>
            <person name="Klimes V."/>
            <person name="Arias M.C."/>
            <person name="Elias M."/>
            <person name="Hilliou F."/>
            <person name="Klute M."/>
            <person name="Malik S.-B."/>
            <person name="Pightling A."/>
            <person name="Rachubinski R."/>
            <person name="Salas D."/>
            <person name="Schlacht A."/>
            <person name="Suga H."/>
            <person name="Archibald J."/>
            <person name="Ball S.G."/>
            <person name="Clark G."/>
            <person name="Dacks J."/>
            <person name="Van Der Giezen M."/>
            <person name="Tsaousis A."/>
            <person name="Roger A."/>
        </authorList>
    </citation>
    <scope>NUCLEOTIDE SEQUENCE [LARGE SCALE GENOMIC DNA]</scope>
    <source>
        <strain evidence="5">ATCC 50177 / NandII</strain>
    </source>
</reference>
<gene>
    <name evidence="4" type="ORF">AV274_3903</name>
</gene>
<dbReference type="GO" id="GO:0031267">
    <property type="term" value="F:small GTPase binding"/>
    <property type="evidence" value="ECO:0007669"/>
    <property type="project" value="TreeGrafter"/>
</dbReference>
<keyword evidence="5" id="KW-1185">Reference proteome</keyword>
<dbReference type="GO" id="GO:0006913">
    <property type="term" value="P:nucleocytoplasmic transport"/>
    <property type="evidence" value="ECO:0007669"/>
    <property type="project" value="TreeGrafter"/>
</dbReference>
<sequence>MDSFVDCISCCEPTSLPQLLEQSNDQRMQTLGTLTTLVLKSFSSKSVWGMKRCWNCRDLRLMGLNEADFYSCICSLPTITESWVLQHGKECALKSITIDNCAICHEAFEALYHCFRTPCFACLTKLEIKPAESDKASRLTDKHWTVICDQLRSGACPDLERIHLPGNAIGCAGVEALIGVYQQGSIKRCAALDLSGNGIGDKGATALARIFDDASLCECLECLDLSRNRIRSKGFDALLTQFGAVTHKCLHTLVLAHNSPKTASIQCLCRVLESGCCPQLRCLDLSGLPLKAPCSISFASAIRAGAFKYLEELRLCDCRLNVESLEHIARAVVDAPLQMLKTLCLACNRFKQQSIQVLATVLQRSCLPSLTCLDLSCNRMNDASVQELNNQYEDDVLAQVEVLDLSDNQIGNEGAFMIFDNVRHRQWASLRDLNLERNKFTAVTSVQLRSLLEMENQLETIRLTDMTKRRANVPLYRQEAVMNPKPEEKETEEEVDPDVNLLKNLDISDAIVPSIQPVQGEATTPIA</sequence>
<dbReference type="AlphaFoldDB" id="A0A196SBM5"/>
<dbReference type="STRING" id="478820.A0A196SBM5"/>
<dbReference type="EMBL" id="LXWW01000245">
    <property type="protein sequence ID" value="OAO14418.1"/>
    <property type="molecule type" value="Genomic_DNA"/>
</dbReference>
<keyword evidence="3" id="KW-0677">Repeat</keyword>
<dbReference type="GO" id="GO:0005829">
    <property type="term" value="C:cytosol"/>
    <property type="evidence" value="ECO:0007669"/>
    <property type="project" value="TreeGrafter"/>
</dbReference>
<dbReference type="PANTHER" id="PTHR24113">
    <property type="entry name" value="RAN GTPASE-ACTIVATING PROTEIN 1"/>
    <property type="match status" value="1"/>
</dbReference>
<dbReference type="PANTHER" id="PTHR24113:SF12">
    <property type="entry name" value="RAN GTPASE-ACTIVATING PROTEIN 1"/>
    <property type="match status" value="1"/>
</dbReference>
<organism evidence="4 5">
    <name type="scientific">Blastocystis sp. subtype 1 (strain ATCC 50177 / NandII)</name>
    <dbReference type="NCBI Taxonomy" id="478820"/>
    <lineage>
        <taxon>Eukaryota</taxon>
        <taxon>Sar</taxon>
        <taxon>Stramenopiles</taxon>
        <taxon>Bigyra</taxon>
        <taxon>Opalozoa</taxon>
        <taxon>Opalinata</taxon>
        <taxon>Blastocystidae</taxon>
        <taxon>Blastocystis</taxon>
    </lineage>
</organism>
<evidence type="ECO:0000313" key="4">
    <source>
        <dbReference type="EMBL" id="OAO14418.1"/>
    </source>
</evidence>
<dbReference type="GO" id="GO:0005634">
    <property type="term" value="C:nucleus"/>
    <property type="evidence" value="ECO:0007669"/>
    <property type="project" value="TreeGrafter"/>
</dbReference>
<dbReference type="GO" id="GO:0005096">
    <property type="term" value="F:GTPase activator activity"/>
    <property type="evidence" value="ECO:0007669"/>
    <property type="project" value="UniProtKB-KW"/>
</dbReference>
<evidence type="ECO:0000256" key="3">
    <source>
        <dbReference type="ARBA" id="ARBA00022737"/>
    </source>
</evidence>
<dbReference type="OrthoDB" id="63324at2759"/>
<dbReference type="InterPro" id="IPR032675">
    <property type="entry name" value="LRR_dom_sf"/>
</dbReference>